<dbReference type="SMART" id="SM00382">
    <property type="entry name" value="AAA"/>
    <property type="match status" value="1"/>
</dbReference>
<dbReference type="InterPro" id="IPR003959">
    <property type="entry name" value="ATPase_AAA_core"/>
</dbReference>
<dbReference type="Pfam" id="PF07728">
    <property type="entry name" value="AAA_5"/>
    <property type="match status" value="1"/>
</dbReference>
<gene>
    <name evidence="2" type="ORF">NG821_08990</name>
</gene>
<dbReference type="EMBL" id="JAMXLY010000034">
    <property type="protein sequence ID" value="MCO6025970.1"/>
    <property type="molecule type" value="Genomic_DNA"/>
</dbReference>
<dbReference type="Proteomes" id="UP001204015">
    <property type="component" value="Unassembled WGS sequence"/>
</dbReference>
<dbReference type="PANTHER" id="PTHR37291:SF1">
    <property type="entry name" value="TYPE IV METHYL-DIRECTED RESTRICTION ENZYME ECOKMCRB SUBUNIT"/>
    <property type="match status" value="1"/>
</dbReference>
<proteinExistence type="predicted"/>
<comment type="caution">
    <text evidence="2">The sequence shown here is derived from an EMBL/GenBank/DDBJ whole genome shotgun (WGS) entry which is preliminary data.</text>
</comment>
<organism evidence="2 3">
    <name type="scientific">Segatella cerevisiae</name>
    <dbReference type="NCBI Taxonomy" id="2053716"/>
    <lineage>
        <taxon>Bacteria</taxon>
        <taxon>Pseudomonadati</taxon>
        <taxon>Bacteroidota</taxon>
        <taxon>Bacteroidia</taxon>
        <taxon>Bacteroidales</taxon>
        <taxon>Prevotellaceae</taxon>
        <taxon>Segatella</taxon>
    </lineage>
</organism>
<sequence>MIFQQKNTIYNNIALSLHQNTIKKIRTMENDEFKVHPPRNKVAQRYWCVGYTIDGESQLESFIANKNWKAIFRTKEDASQLKDAEQLRKGDIIILKTSYTKGTGHNISVLNVPVVGKATGDAINFDPQRDSYQGIELSVDYFNRESHTFEGGQFGSYRNTIKECNNQLLINYVDSLIKKNMSRIDIDKNLLEHSYNLILTGPPGTGKTYLAKEIAASIIGCDVNEVDKSEQFGFVQFHPSYDYTDFVEGLRPMEPDDNNNVGFELRDGIFKAFCEKALKNIVESKKTGKQLGKEVAAQQALDSFLGKATWIGGNSTKGAKMYRTHAKQNQFYVTKYDEKHIRITIPQNDKANNIILKRDDVIQLLTADDKVTSLKDVKRLLQQQYQTQQDSYTLAIYNEIFPKFEGDIKSSENSSVSKKNYVFVIDEINRGDLSKILGELFFSIDTGYRGKKGKVTTQYANMQTSGNAFDRYLDLTTYGHFFVPSNVYIIGTMNDIDRSVESMDFAMRRRFAWKEVTAEESMVMLDANPELDSVRDEIKNRMRNLNKAIEETEGLSEAYDIGAAYFMKYPDYGSFDSLWQYHLKGVLYEYLRGERDAKDKLEVLRKAYNNTK</sequence>
<evidence type="ECO:0000313" key="3">
    <source>
        <dbReference type="Proteomes" id="UP001204015"/>
    </source>
</evidence>
<evidence type="ECO:0000259" key="1">
    <source>
        <dbReference type="SMART" id="SM00382"/>
    </source>
</evidence>
<dbReference type="RefSeq" id="WP_252761327.1">
    <property type="nucleotide sequence ID" value="NZ_JAMXLY010000034.1"/>
</dbReference>
<dbReference type="InterPro" id="IPR011704">
    <property type="entry name" value="ATPase_dyneun-rel_AAA"/>
</dbReference>
<dbReference type="InterPro" id="IPR052934">
    <property type="entry name" value="Methyl-DNA_Rec/Restrict_Enz"/>
</dbReference>
<dbReference type="InterPro" id="IPR027417">
    <property type="entry name" value="P-loop_NTPase"/>
</dbReference>
<name>A0ABT1BZ41_9BACT</name>
<dbReference type="PANTHER" id="PTHR37291">
    <property type="entry name" value="5-METHYLCYTOSINE-SPECIFIC RESTRICTION ENZYME B"/>
    <property type="match status" value="1"/>
</dbReference>
<dbReference type="InterPro" id="IPR003593">
    <property type="entry name" value="AAA+_ATPase"/>
</dbReference>
<keyword evidence="3" id="KW-1185">Reference proteome</keyword>
<evidence type="ECO:0000313" key="2">
    <source>
        <dbReference type="EMBL" id="MCO6025970.1"/>
    </source>
</evidence>
<dbReference type="SUPFAM" id="SSF52540">
    <property type="entry name" value="P-loop containing nucleoside triphosphate hydrolases"/>
    <property type="match status" value="2"/>
</dbReference>
<reference evidence="2 3" key="1">
    <citation type="submission" date="2022-06" db="EMBL/GenBank/DDBJ databases">
        <title>A taxonomic note on the genus Prevotella: Description of four novel genera and emended description of the genera Hallella and Xylanibacter.</title>
        <authorList>
            <person name="Hitch T.C.A."/>
        </authorList>
    </citation>
    <scope>NUCLEOTIDE SEQUENCE [LARGE SCALE GENOMIC DNA]</scope>
    <source>
        <strain evidence="2 3">DSM 100619</strain>
    </source>
</reference>
<protein>
    <submittedName>
        <fullName evidence="2">AAA family ATPase</fullName>
    </submittedName>
</protein>
<dbReference type="Pfam" id="PF00004">
    <property type="entry name" value="AAA"/>
    <property type="match status" value="1"/>
</dbReference>
<accession>A0ABT1BZ41</accession>
<feature type="domain" description="AAA+ ATPase" evidence="1">
    <location>
        <begin position="193"/>
        <end position="517"/>
    </location>
</feature>
<dbReference type="Gene3D" id="3.40.50.300">
    <property type="entry name" value="P-loop containing nucleotide triphosphate hydrolases"/>
    <property type="match status" value="2"/>
</dbReference>